<dbReference type="PANTHER" id="PTHR21196:SF1">
    <property type="entry name" value="U7 SNRNA-ASSOCIATED SM-LIKE PROTEIN LSM10"/>
    <property type="match status" value="1"/>
</dbReference>
<feature type="compositionally biased region" description="Basic and acidic residues" evidence="1">
    <location>
        <begin position="277"/>
        <end position="317"/>
    </location>
</feature>
<feature type="compositionally biased region" description="Basic residues" evidence="1">
    <location>
        <begin position="113"/>
        <end position="123"/>
    </location>
</feature>
<dbReference type="PANTHER" id="PTHR21196">
    <property type="entry name" value="U7 SNRNA-ASSOCIATED SM-LIKE PROTEIN LSM10"/>
    <property type="match status" value="1"/>
</dbReference>
<dbReference type="InterPro" id="IPR052840">
    <property type="entry name" value="U7_snRNA_Sm-like"/>
</dbReference>
<accession>A0ABD0LM18</accession>
<feature type="compositionally biased region" description="Basic and acidic residues" evidence="1">
    <location>
        <begin position="142"/>
        <end position="151"/>
    </location>
</feature>
<dbReference type="InterPro" id="IPR010920">
    <property type="entry name" value="LSM_dom_sf"/>
</dbReference>
<dbReference type="InterPro" id="IPR001163">
    <property type="entry name" value="Sm_dom_euk/arc"/>
</dbReference>
<evidence type="ECO:0000256" key="1">
    <source>
        <dbReference type="SAM" id="MobiDB-lite"/>
    </source>
</evidence>
<comment type="caution">
    <text evidence="3">The sequence shown here is derived from an EMBL/GenBank/DDBJ whole genome shotgun (WGS) entry which is preliminary data.</text>
</comment>
<organism evidence="3 4">
    <name type="scientific">Batillaria attramentaria</name>
    <dbReference type="NCBI Taxonomy" id="370345"/>
    <lineage>
        <taxon>Eukaryota</taxon>
        <taxon>Metazoa</taxon>
        <taxon>Spiralia</taxon>
        <taxon>Lophotrochozoa</taxon>
        <taxon>Mollusca</taxon>
        <taxon>Gastropoda</taxon>
        <taxon>Caenogastropoda</taxon>
        <taxon>Sorbeoconcha</taxon>
        <taxon>Cerithioidea</taxon>
        <taxon>Batillariidae</taxon>
        <taxon>Batillaria</taxon>
    </lineage>
</organism>
<evidence type="ECO:0000259" key="2">
    <source>
        <dbReference type="Pfam" id="PF01423"/>
    </source>
</evidence>
<feature type="compositionally biased region" description="Basic and acidic residues" evidence="1">
    <location>
        <begin position="451"/>
        <end position="462"/>
    </location>
</feature>
<feature type="compositionally biased region" description="Basic and acidic residues" evidence="1">
    <location>
        <begin position="547"/>
        <end position="558"/>
    </location>
</feature>
<feature type="domain" description="Sm" evidence="2">
    <location>
        <begin position="19"/>
        <end position="80"/>
    </location>
</feature>
<feature type="region of interest" description="Disordered" evidence="1">
    <location>
        <begin position="109"/>
        <end position="201"/>
    </location>
</feature>
<protein>
    <recommendedName>
        <fullName evidence="2">Sm domain-containing protein</fullName>
    </recommendedName>
</protein>
<feature type="region of interest" description="Disordered" evidence="1">
    <location>
        <begin position="215"/>
        <end position="558"/>
    </location>
</feature>
<dbReference type="Gene3D" id="2.30.30.100">
    <property type="match status" value="1"/>
</dbReference>
<feature type="compositionally biased region" description="Basic and acidic residues" evidence="1">
    <location>
        <begin position="473"/>
        <end position="488"/>
    </location>
</feature>
<feature type="compositionally biased region" description="Basic and acidic residues" evidence="1">
    <location>
        <begin position="226"/>
        <end position="270"/>
    </location>
</feature>
<feature type="compositionally biased region" description="Low complexity" evidence="1">
    <location>
        <begin position="183"/>
        <end position="192"/>
    </location>
</feature>
<dbReference type="SUPFAM" id="SSF50182">
    <property type="entry name" value="Sm-like ribonucleoproteins"/>
    <property type="match status" value="1"/>
</dbReference>
<sequence length="558" mass="62131">MSVTTARDKFFYTRTLCCLLKALEGVETEIELRNDSSVKGTIEFVSAAMSVTMRDCVLVVNNRPKRLQRMAIQGRKIRMVLVPDDINMLDAMQGVIDMYNVPMGGRMEYQRQDKRRGRGRSRGRGGVGEGRGRGRGQTQREQNLHGDRRGEGAAGREASATGQAFGRGRGRDTVVTSHEGEHSSSFIASSSSTRVQTDVHDQRSISHRLLAVAMSSETQYSGADSSEEKKDWKGRIGKSDLEPHSHRTVGDRESGARVKPRAGNDSEPRQGQHKSAKVRDREGPRVSRESSTERYSDHSDTSDSGRSHSRQKQDRYHSHASGSGHHRGEGDYKSRSSHKPSVAVGQDDLRKKLLQKKKQEHGSSHRIERHHRHREHGSDHETSGDNQTGRGAYSGRKSQPSASTERPHRRKHHSRSPDTDSVQTQSQNSRHRPSSHRGHNSSRSVEAGSEDSGRHSWCDKLGDSQSQCQSEPEPSHSDRQSSDTDRRRSFSRQQRYTEDSGRSGSGRPRVLSDSTSKDRHRLAAGSQSGDSGRRHSPGISPRSASGESRHSSDRKKPS</sequence>
<gene>
    <name evidence="3" type="ORF">BaRGS_00008584</name>
</gene>
<name>A0ABD0LM18_9CAEN</name>
<evidence type="ECO:0000313" key="4">
    <source>
        <dbReference type="Proteomes" id="UP001519460"/>
    </source>
</evidence>
<keyword evidence="4" id="KW-1185">Reference proteome</keyword>
<feature type="compositionally biased region" description="Polar residues" evidence="1">
    <location>
        <begin position="215"/>
        <end position="224"/>
    </location>
</feature>
<dbReference type="AlphaFoldDB" id="A0ABD0LM18"/>
<reference evidence="3 4" key="1">
    <citation type="journal article" date="2023" name="Sci. Data">
        <title>Genome assembly of the Korean intertidal mud-creeper Batillaria attramentaria.</title>
        <authorList>
            <person name="Patra A.K."/>
            <person name="Ho P.T."/>
            <person name="Jun S."/>
            <person name="Lee S.J."/>
            <person name="Kim Y."/>
            <person name="Won Y.J."/>
        </authorList>
    </citation>
    <scope>NUCLEOTIDE SEQUENCE [LARGE SCALE GENOMIC DNA]</scope>
    <source>
        <strain evidence="3">Wonlab-2016</strain>
    </source>
</reference>
<dbReference type="EMBL" id="JACVVK020000039">
    <property type="protein sequence ID" value="KAK7500037.1"/>
    <property type="molecule type" value="Genomic_DNA"/>
</dbReference>
<proteinExistence type="predicted"/>
<evidence type="ECO:0000313" key="3">
    <source>
        <dbReference type="EMBL" id="KAK7500037.1"/>
    </source>
</evidence>
<feature type="compositionally biased region" description="Polar residues" evidence="1">
    <location>
        <begin position="419"/>
        <end position="428"/>
    </location>
</feature>
<dbReference type="Proteomes" id="UP001519460">
    <property type="component" value="Unassembled WGS sequence"/>
</dbReference>
<dbReference type="Pfam" id="PF01423">
    <property type="entry name" value="LSM"/>
    <property type="match status" value="1"/>
</dbReference>
<feature type="compositionally biased region" description="Basic residues" evidence="1">
    <location>
        <begin position="429"/>
        <end position="440"/>
    </location>
</feature>